<name>A0ABD1WSX1_9LAMI</name>
<proteinExistence type="predicted"/>
<gene>
    <name evidence="1" type="ORF">Fot_06281</name>
</gene>
<evidence type="ECO:0000313" key="1">
    <source>
        <dbReference type="EMBL" id="KAL2552662.1"/>
    </source>
</evidence>
<comment type="caution">
    <text evidence="1">The sequence shown here is derived from an EMBL/GenBank/DDBJ whole genome shotgun (WGS) entry which is preliminary data.</text>
</comment>
<dbReference type="AlphaFoldDB" id="A0ABD1WSX1"/>
<dbReference type="Proteomes" id="UP001604277">
    <property type="component" value="Unassembled WGS sequence"/>
</dbReference>
<sequence>MDHMYVCDLYSPPKLQSKGGGGPQSWGGFLFCVRRTNWSNILNVALHEMAIPPSPTSSLSSDEEEIAFSTVSLPQEEDTLFVQGRLVAIVMDYIVKLSSEPDQVIGLLDTPEDSDSSNDDFRNLFKVLVSGIQDLRAFFSVPNNQIMSNITPIPNPNEVVAAFIDFLLQILLEILRIEPYFVVSVKASIKLLRRELEFLITFLGDTPMTLQPTEVEETNDILTDIQFVVNDVGSFLYSLLYNWHDQVIGILDLALSDLLSKFELLKTQIKEYCITVSKFPSCITPR</sequence>
<evidence type="ECO:0000313" key="2">
    <source>
        <dbReference type="Proteomes" id="UP001604277"/>
    </source>
</evidence>
<accession>A0ABD1WSX1</accession>
<reference evidence="2" key="1">
    <citation type="submission" date="2024-07" db="EMBL/GenBank/DDBJ databases">
        <title>Two chromosome-level genome assemblies of Korean endemic species Abeliophyllum distichum and Forsythia ovata (Oleaceae).</title>
        <authorList>
            <person name="Jang H."/>
        </authorList>
    </citation>
    <scope>NUCLEOTIDE SEQUENCE [LARGE SCALE GENOMIC DNA]</scope>
</reference>
<organism evidence="1 2">
    <name type="scientific">Forsythia ovata</name>
    <dbReference type="NCBI Taxonomy" id="205694"/>
    <lineage>
        <taxon>Eukaryota</taxon>
        <taxon>Viridiplantae</taxon>
        <taxon>Streptophyta</taxon>
        <taxon>Embryophyta</taxon>
        <taxon>Tracheophyta</taxon>
        <taxon>Spermatophyta</taxon>
        <taxon>Magnoliopsida</taxon>
        <taxon>eudicotyledons</taxon>
        <taxon>Gunneridae</taxon>
        <taxon>Pentapetalae</taxon>
        <taxon>asterids</taxon>
        <taxon>lamiids</taxon>
        <taxon>Lamiales</taxon>
        <taxon>Oleaceae</taxon>
        <taxon>Forsythieae</taxon>
        <taxon>Forsythia</taxon>
    </lineage>
</organism>
<keyword evidence="2" id="KW-1185">Reference proteome</keyword>
<dbReference type="EMBL" id="JBFOLJ010000002">
    <property type="protein sequence ID" value="KAL2552662.1"/>
    <property type="molecule type" value="Genomic_DNA"/>
</dbReference>
<protein>
    <submittedName>
        <fullName evidence="1">NB-ARC domain-containing protein</fullName>
    </submittedName>
</protein>